<dbReference type="AlphaFoldDB" id="A0A1C1CRN7"/>
<sequence length="193" mass="20604">MEEEPSAPSQQTSTEQHRQLPATERHIGRQDPAEVDQHDWQPSGAVGLNVHDTSPALIEEEEEGHFATNALVEQRSTATTPQDTDDRSEDNREERDMSYPGDYHYSRMASAQSERERTSSSTHRGPDTSRSSTSSGSSSNASTPCQGTEPARDTKKDDRSGSGGGGSGGAGASSSSSSGGSRSRLVAGVFVRY</sequence>
<comment type="caution">
    <text evidence="2">The sequence shown here is derived from an EMBL/GenBank/DDBJ whole genome shotgun (WGS) entry which is preliminary data.</text>
</comment>
<keyword evidence="3" id="KW-1185">Reference proteome</keyword>
<evidence type="ECO:0000256" key="1">
    <source>
        <dbReference type="SAM" id="MobiDB-lite"/>
    </source>
</evidence>
<protein>
    <submittedName>
        <fullName evidence="2">Uncharacterized protein</fullName>
    </submittedName>
</protein>
<dbReference type="EMBL" id="LGRB01000009">
    <property type="protein sequence ID" value="OCT51138.1"/>
    <property type="molecule type" value="Genomic_DNA"/>
</dbReference>
<dbReference type="OrthoDB" id="10632927at2759"/>
<feature type="compositionally biased region" description="Basic and acidic residues" evidence="1">
    <location>
        <begin position="150"/>
        <end position="160"/>
    </location>
</feature>
<evidence type="ECO:0000313" key="2">
    <source>
        <dbReference type="EMBL" id="OCT51138.1"/>
    </source>
</evidence>
<accession>A0A1C1CRN7</accession>
<feature type="region of interest" description="Disordered" evidence="1">
    <location>
        <begin position="1"/>
        <end position="193"/>
    </location>
</feature>
<gene>
    <name evidence="2" type="ORF">CLCR_09154</name>
</gene>
<feature type="compositionally biased region" description="Gly residues" evidence="1">
    <location>
        <begin position="161"/>
        <end position="171"/>
    </location>
</feature>
<name>A0A1C1CRN7_9EURO</name>
<feature type="compositionally biased region" description="Low complexity" evidence="1">
    <location>
        <begin position="172"/>
        <end position="181"/>
    </location>
</feature>
<evidence type="ECO:0000313" key="3">
    <source>
        <dbReference type="Proteomes" id="UP000094526"/>
    </source>
</evidence>
<proteinExistence type="predicted"/>
<dbReference type="VEuPathDB" id="FungiDB:CLCR_09154"/>
<feature type="compositionally biased region" description="Low complexity" evidence="1">
    <location>
        <begin position="128"/>
        <end position="143"/>
    </location>
</feature>
<feature type="compositionally biased region" description="Basic and acidic residues" evidence="1">
    <location>
        <begin position="15"/>
        <end position="39"/>
    </location>
</feature>
<organism evidence="2 3">
    <name type="scientific">Cladophialophora carrionii</name>
    <dbReference type="NCBI Taxonomy" id="86049"/>
    <lineage>
        <taxon>Eukaryota</taxon>
        <taxon>Fungi</taxon>
        <taxon>Dikarya</taxon>
        <taxon>Ascomycota</taxon>
        <taxon>Pezizomycotina</taxon>
        <taxon>Eurotiomycetes</taxon>
        <taxon>Chaetothyriomycetidae</taxon>
        <taxon>Chaetothyriales</taxon>
        <taxon>Herpotrichiellaceae</taxon>
        <taxon>Cladophialophora</taxon>
    </lineage>
</organism>
<dbReference type="Proteomes" id="UP000094526">
    <property type="component" value="Unassembled WGS sequence"/>
</dbReference>
<reference evidence="3" key="1">
    <citation type="submission" date="2015-07" db="EMBL/GenBank/DDBJ databases">
        <authorList>
            <person name="Teixeira M.M."/>
            <person name="Souza R.C."/>
            <person name="Almeida L.G."/>
            <person name="Vicente V.A."/>
            <person name="de Hoog S."/>
            <person name="Bocca A.L."/>
            <person name="de Almeida S.R."/>
            <person name="Vasconcelos A.T."/>
            <person name="Felipe M.S."/>
        </authorList>
    </citation>
    <scope>NUCLEOTIDE SEQUENCE [LARGE SCALE GENOMIC DNA]</scope>
    <source>
        <strain evidence="3">KSF</strain>
    </source>
</reference>